<accession>H3ATR4</accession>
<feature type="transmembrane region" description="Helical" evidence="9">
    <location>
        <begin position="417"/>
        <end position="434"/>
    </location>
</feature>
<feature type="transmembrane region" description="Helical" evidence="9">
    <location>
        <begin position="328"/>
        <end position="346"/>
    </location>
</feature>
<dbReference type="GO" id="GO:0015175">
    <property type="term" value="F:neutral L-amino acid transmembrane transporter activity"/>
    <property type="evidence" value="ECO:0007669"/>
    <property type="project" value="TreeGrafter"/>
</dbReference>
<dbReference type="Gene3D" id="1.20.1740.10">
    <property type="entry name" value="Amino acid/polyamine transporter I"/>
    <property type="match status" value="1"/>
</dbReference>
<feature type="transmembrane region" description="Helical" evidence="9">
    <location>
        <begin position="97"/>
        <end position="116"/>
    </location>
</feature>
<feature type="transmembrane region" description="Helical" evidence="9">
    <location>
        <begin position="161"/>
        <end position="179"/>
    </location>
</feature>
<keyword evidence="6" id="KW-0029">Amino-acid transport</keyword>
<feature type="transmembrane region" description="Helical" evidence="9">
    <location>
        <begin position="202"/>
        <end position="221"/>
    </location>
</feature>
<reference evidence="11" key="1">
    <citation type="submission" date="2011-08" db="EMBL/GenBank/DDBJ databases">
        <title>The draft genome of Latimeria chalumnae.</title>
        <authorList>
            <person name="Di Palma F."/>
            <person name="Alfoldi J."/>
            <person name="Johnson J."/>
            <person name="Berlin A."/>
            <person name="Gnerre S."/>
            <person name="Jaffe D."/>
            <person name="MacCallum I."/>
            <person name="Young S."/>
            <person name="Walker B.J."/>
            <person name="Lander E."/>
            <person name="Lindblad-Toh K."/>
        </authorList>
    </citation>
    <scope>NUCLEOTIDE SEQUENCE [LARGE SCALE GENOMIC DNA]</scope>
    <source>
        <strain evidence="11">Wild caught</strain>
    </source>
</reference>
<dbReference type="PIRSF" id="PIRSF006060">
    <property type="entry name" value="AA_transporter"/>
    <property type="match status" value="1"/>
</dbReference>
<evidence type="ECO:0000256" key="1">
    <source>
        <dbReference type="ARBA" id="ARBA00004651"/>
    </source>
</evidence>
<evidence type="ECO:0000256" key="5">
    <source>
        <dbReference type="ARBA" id="ARBA00022692"/>
    </source>
</evidence>
<evidence type="ECO:0000256" key="6">
    <source>
        <dbReference type="ARBA" id="ARBA00022970"/>
    </source>
</evidence>
<dbReference type="PANTHER" id="PTHR11785">
    <property type="entry name" value="AMINO ACID TRANSPORTER"/>
    <property type="match status" value="1"/>
</dbReference>
<dbReference type="InterPro" id="IPR002293">
    <property type="entry name" value="AA/rel_permease1"/>
</dbReference>
<dbReference type="GO" id="GO:0005886">
    <property type="term" value="C:plasma membrane"/>
    <property type="evidence" value="ECO:0007669"/>
    <property type="project" value="UniProtKB-SubCell"/>
</dbReference>
<dbReference type="HOGENOM" id="CLU_007946_3_0_1"/>
<dbReference type="AlphaFoldDB" id="H3ATR4"/>
<comment type="similarity">
    <text evidence="2">Belongs to the amino acid-polyamine-organocation (APC) superfamily. L-type amino acid transporter (LAT) (TC 2.A.3.8) family.</text>
</comment>
<dbReference type="EMBL" id="AFYH01124826">
    <property type="status" value="NOT_ANNOTATED_CDS"/>
    <property type="molecule type" value="Genomic_DNA"/>
</dbReference>
<evidence type="ECO:0000256" key="4">
    <source>
        <dbReference type="ARBA" id="ARBA00022475"/>
    </source>
</evidence>
<feature type="transmembrane region" description="Helical" evidence="9">
    <location>
        <begin position="12"/>
        <end position="33"/>
    </location>
</feature>
<name>H3ATR4_LATCH</name>
<feature type="transmembrane region" description="Helical" evidence="9">
    <location>
        <begin position="389"/>
        <end position="411"/>
    </location>
</feature>
<evidence type="ECO:0000256" key="8">
    <source>
        <dbReference type="ARBA" id="ARBA00023136"/>
    </source>
</evidence>
<keyword evidence="7 9" id="KW-1133">Transmembrane helix</keyword>
<evidence type="ECO:0000256" key="9">
    <source>
        <dbReference type="SAM" id="Phobius"/>
    </source>
</evidence>
<evidence type="ECO:0008006" key="12">
    <source>
        <dbReference type="Google" id="ProtNLM"/>
    </source>
</evidence>
<evidence type="ECO:0000313" key="10">
    <source>
        <dbReference type="Ensembl" id="ENSLACP00000013035.1"/>
    </source>
</evidence>
<reference evidence="10" key="2">
    <citation type="submission" date="2025-08" db="UniProtKB">
        <authorList>
            <consortium name="Ensembl"/>
        </authorList>
    </citation>
    <scope>IDENTIFICATION</scope>
</reference>
<dbReference type="FunFam" id="1.20.1740.10:FF:000003">
    <property type="entry name" value="Y+L amino acid transporter 1 isoform X1"/>
    <property type="match status" value="1"/>
</dbReference>
<organism evidence="10 11">
    <name type="scientific">Latimeria chalumnae</name>
    <name type="common">Coelacanth</name>
    <dbReference type="NCBI Taxonomy" id="7897"/>
    <lineage>
        <taxon>Eukaryota</taxon>
        <taxon>Metazoa</taxon>
        <taxon>Chordata</taxon>
        <taxon>Craniata</taxon>
        <taxon>Vertebrata</taxon>
        <taxon>Euteleostomi</taxon>
        <taxon>Coelacanthiformes</taxon>
        <taxon>Coelacanthidae</taxon>
        <taxon>Latimeria</taxon>
    </lineage>
</organism>
<dbReference type="OMA" id="YMAAWSW"/>
<dbReference type="PANTHER" id="PTHR11785:SF519">
    <property type="entry name" value="LARGE NEUTRAL AMINO ACIDS TRANSPORTER SMALL SUBUNIT 1"/>
    <property type="match status" value="1"/>
</dbReference>
<dbReference type="GO" id="GO:0015179">
    <property type="term" value="F:L-amino acid transmembrane transporter activity"/>
    <property type="evidence" value="ECO:0007669"/>
    <property type="project" value="TreeGrafter"/>
</dbReference>
<keyword evidence="4" id="KW-1003">Cell membrane</keyword>
<keyword evidence="8 9" id="KW-0472">Membrane</keyword>
<feature type="transmembrane region" description="Helical" evidence="9">
    <location>
        <begin position="45"/>
        <end position="63"/>
    </location>
</feature>
<dbReference type="GeneTree" id="ENSGT00940000155581"/>
<proteinExistence type="inferred from homology"/>
<feature type="transmembrane region" description="Helical" evidence="9">
    <location>
        <begin position="233"/>
        <end position="255"/>
    </location>
</feature>
<dbReference type="Proteomes" id="UP000008672">
    <property type="component" value="Unassembled WGS sequence"/>
</dbReference>
<evidence type="ECO:0000256" key="7">
    <source>
        <dbReference type="ARBA" id="ARBA00022989"/>
    </source>
</evidence>
<comment type="subcellular location">
    <subcellularLocation>
        <location evidence="1">Cell membrane</location>
        <topology evidence="1">Multi-pass membrane protein</topology>
    </subcellularLocation>
</comment>
<keyword evidence="3" id="KW-0813">Transport</keyword>
<dbReference type="Pfam" id="PF13520">
    <property type="entry name" value="AA_permease_2"/>
    <property type="match status" value="1"/>
</dbReference>
<dbReference type="STRING" id="7897.ENSLACP00000013035"/>
<feature type="transmembrane region" description="Helical" evidence="9">
    <location>
        <begin position="128"/>
        <end position="149"/>
    </location>
</feature>
<dbReference type="InParanoid" id="H3ATR4"/>
<protein>
    <recommendedName>
        <fullName evidence="12">Solute carrier family 7 member 5</fullName>
    </recommendedName>
</protein>
<evidence type="ECO:0000256" key="2">
    <source>
        <dbReference type="ARBA" id="ARBA00007040"/>
    </source>
</evidence>
<evidence type="ECO:0000256" key="3">
    <source>
        <dbReference type="ARBA" id="ARBA00022448"/>
    </source>
</evidence>
<reference evidence="10" key="3">
    <citation type="submission" date="2025-09" db="UniProtKB">
        <authorList>
            <consortium name="Ensembl"/>
        </authorList>
    </citation>
    <scope>IDENTIFICATION</scope>
</reference>
<sequence length="466" mass="51354">GETMKLKRSISLFNGIAFIVGTIIGSGIFITPTRVVMEGSVGSSPIIWLVCGLFSTIGALCYAELGITITKSGGDYAYILEVYGDVAAFLKLWVEVLIIRPTSQYVVALVFATYILKPSFPECSVPEGAAKLLACMCLILLTFVNCVSVKAATKVQDLFTAAKLLALGIVIIFGFVQIYRGNIPYLQLDQAFQGSKAGVDNIVLALYSGLFAYGGWNYLNYVTEEMINPERNLPLAIISLPVVTGVYLLTNMAYFTTLSPREMIESEAVAVTFGCYHLEAVSWLIPVFVGLSCFGAVNGSLFTSARMFFVSVREGHLPIILWLVHTKLYTPVPSLIFMCAMTMLYACSSDVFSVINLFSFFNWLCVGMAIIGMLWLRWKKPELPRPIKLNLLIPIVFVMASLFMIVVSVWAAPFECLIGLGIILTGLPFYFLGFKWKKPHWLEVAICKYSNTVLLAGVLDSMHVGF</sequence>
<keyword evidence="5 9" id="KW-0812">Transmembrane</keyword>
<dbReference type="InterPro" id="IPR050598">
    <property type="entry name" value="AminoAcid_Transporter"/>
</dbReference>
<feature type="transmembrane region" description="Helical" evidence="9">
    <location>
        <begin position="352"/>
        <end position="377"/>
    </location>
</feature>
<evidence type="ECO:0000313" key="11">
    <source>
        <dbReference type="Proteomes" id="UP000008672"/>
    </source>
</evidence>
<keyword evidence="11" id="KW-1185">Reference proteome</keyword>
<dbReference type="Ensembl" id="ENSLACT00000013131.1">
    <property type="protein sequence ID" value="ENSLACP00000013035.1"/>
    <property type="gene ID" value="ENSLACG00000011487.1"/>
</dbReference>
<dbReference type="EMBL" id="AFYH01124825">
    <property type="status" value="NOT_ANNOTATED_CDS"/>
    <property type="molecule type" value="Genomic_DNA"/>
</dbReference>
<feature type="transmembrane region" description="Helical" evidence="9">
    <location>
        <begin position="283"/>
        <end position="308"/>
    </location>
</feature>
<dbReference type="Bgee" id="ENSLACG00000011487">
    <property type="expression patterns" value="Expressed in chordate pharynx and 2 other cell types or tissues"/>
</dbReference>
<dbReference type="eggNOG" id="KOG1287">
    <property type="taxonomic scope" value="Eukaryota"/>
</dbReference>